<protein>
    <recommendedName>
        <fullName evidence="3">Hydrolase TatD</fullName>
    </recommendedName>
</protein>
<dbReference type="EMBL" id="CDOI01000002">
    <property type="protein sequence ID" value="CEN43378.1"/>
    <property type="molecule type" value="Genomic_DNA"/>
</dbReference>
<dbReference type="PANTHER" id="PTHR46124:SF3">
    <property type="entry name" value="HYDROLASE"/>
    <property type="match status" value="1"/>
</dbReference>
<accession>A0A0B7I0U5</accession>
<dbReference type="InterPro" id="IPR032466">
    <property type="entry name" value="Metal_Hydrolase"/>
</dbReference>
<proteinExistence type="predicted"/>
<organism evidence="1 2">
    <name type="scientific">Capnocytophaga canis</name>
    <dbReference type="NCBI Taxonomy" id="1848903"/>
    <lineage>
        <taxon>Bacteria</taxon>
        <taxon>Pseudomonadati</taxon>
        <taxon>Bacteroidota</taxon>
        <taxon>Flavobacteriia</taxon>
        <taxon>Flavobacteriales</taxon>
        <taxon>Flavobacteriaceae</taxon>
        <taxon>Capnocytophaga</taxon>
    </lineage>
</organism>
<gene>
    <name evidence="1" type="ORF">CCAND38_100037</name>
</gene>
<dbReference type="InterPro" id="IPR001130">
    <property type="entry name" value="TatD-like"/>
</dbReference>
<dbReference type="AlphaFoldDB" id="A0A0B7I0U5"/>
<evidence type="ECO:0008006" key="3">
    <source>
        <dbReference type="Google" id="ProtNLM"/>
    </source>
</evidence>
<evidence type="ECO:0000313" key="2">
    <source>
        <dbReference type="Proteomes" id="UP000045051"/>
    </source>
</evidence>
<sequence>MELLNSKTLNLLFDIHTHNESSSGNIVIRNEFPFSINKEGFFSVGIHPWYFSEDDWQSQWETVTKKVKYEHCAAIGECGLDRNVKYPLSLQQTIFERHILLSEEVKKPLIIHCVKAYSELISLKKKYQPQQPWILHGFNKNQAVATTLINENIKLSFGKSLLTNITVQEVFKSIPEGSYFLETDDSGLDIAEIYQKAKQLRGLVQIQFDYPKIGIMM</sequence>
<reference evidence="1 2" key="1">
    <citation type="submission" date="2015-01" db="EMBL/GenBank/DDBJ databases">
        <authorList>
            <person name="Xiang T."/>
            <person name="Song Y."/>
            <person name="Huang L."/>
            <person name="Wang B."/>
            <person name="Wu P."/>
        </authorList>
    </citation>
    <scope>NUCLEOTIDE SEQUENCE [LARGE SCALE GENOMIC DNA]</scope>
    <source>
        <strain evidence="1 2">CcD38</strain>
    </source>
</reference>
<evidence type="ECO:0000313" key="1">
    <source>
        <dbReference type="EMBL" id="CEN43378.1"/>
    </source>
</evidence>
<dbReference type="GO" id="GO:0005829">
    <property type="term" value="C:cytosol"/>
    <property type="evidence" value="ECO:0007669"/>
    <property type="project" value="TreeGrafter"/>
</dbReference>
<dbReference type="PANTHER" id="PTHR46124">
    <property type="entry name" value="D-AMINOACYL-TRNA DEACYLASE"/>
    <property type="match status" value="1"/>
</dbReference>
<dbReference type="Proteomes" id="UP000045051">
    <property type="component" value="Unassembled WGS sequence"/>
</dbReference>
<keyword evidence="2" id="KW-1185">Reference proteome</keyword>
<dbReference type="Gene3D" id="3.20.20.140">
    <property type="entry name" value="Metal-dependent hydrolases"/>
    <property type="match status" value="1"/>
</dbReference>
<dbReference type="Pfam" id="PF01026">
    <property type="entry name" value="TatD_DNase"/>
    <property type="match status" value="1"/>
</dbReference>
<dbReference type="SUPFAM" id="SSF51556">
    <property type="entry name" value="Metallo-dependent hydrolases"/>
    <property type="match status" value="1"/>
</dbReference>
<name>A0A0B7I0U5_9FLAO</name>
<dbReference type="GO" id="GO:0016788">
    <property type="term" value="F:hydrolase activity, acting on ester bonds"/>
    <property type="evidence" value="ECO:0007669"/>
    <property type="project" value="InterPro"/>
</dbReference>